<dbReference type="AlphaFoldDB" id="A0A550C403"/>
<sequence>MWMGSARATSGASSGASGVYCDVSCVLRDAFEPRGLLAREGGPTSRGHRRDAGDDDDLRREGDDTRRDGDNCLIPRTSPRRDLRRVKSVDKPSPTMLLPRRLDLILRHTTHHAASSILNRRSYARLFYDVYGALWTSGMRWETHQRARRARSRGRLGDGDADERNTGILSRRVSAARAIYATIRTPSDRRPRHSRGLPLAFAPLGFAI</sequence>
<name>A0A550C403_9AGAR</name>
<evidence type="ECO:0000313" key="2">
    <source>
        <dbReference type="EMBL" id="TRM59500.1"/>
    </source>
</evidence>
<evidence type="ECO:0000313" key="3">
    <source>
        <dbReference type="Proteomes" id="UP000320762"/>
    </source>
</evidence>
<feature type="region of interest" description="Disordered" evidence="1">
    <location>
        <begin position="36"/>
        <end position="92"/>
    </location>
</feature>
<feature type="compositionally biased region" description="Basic and acidic residues" evidence="1">
    <location>
        <begin position="79"/>
        <end position="90"/>
    </location>
</feature>
<evidence type="ECO:0000256" key="1">
    <source>
        <dbReference type="SAM" id="MobiDB-lite"/>
    </source>
</evidence>
<feature type="compositionally biased region" description="Basic and acidic residues" evidence="1">
    <location>
        <begin position="57"/>
        <end position="70"/>
    </location>
</feature>
<reference evidence="2 3" key="1">
    <citation type="journal article" date="2019" name="New Phytol.">
        <title>Comparative genomics reveals unique wood-decay strategies and fruiting body development in the Schizophyllaceae.</title>
        <authorList>
            <person name="Almasi E."/>
            <person name="Sahu N."/>
            <person name="Krizsan K."/>
            <person name="Balint B."/>
            <person name="Kovacs G.M."/>
            <person name="Kiss B."/>
            <person name="Cseklye J."/>
            <person name="Drula E."/>
            <person name="Henrissat B."/>
            <person name="Nagy I."/>
            <person name="Chovatia M."/>
            <person name="Adam C."/>
            <person name="LaButti K."/>
            <person name="Lipzen A."/>
            <person name="Riley R."/>
            <person name="Grigoriev I.V."/>
            <person name="Nagy L.G."/>
        </authorList>
    </citation>
    <scope>NUCLEOTIDE SEQUENCE [LARGE SCALE GENOMIC DNA]</scope>
    <source>
        <strain evidence="2 3">NL-1724</strain>
    </source>
</reference>
<proteinExistence type="predicted"/>
<dbReference type="EMBL" id="VDMD01000027">
    <property type="protein sequence ID" value="TRM59500.1"/>
    <property type="molecule type" value="Genomic_DNA"/>
</dbReference>
<comment type="caution">
    <text evidence="2">The sequence shown here is derived from an EMBL/GenBank/DDBJ whole genome shotgun (WGS) entry which is preliminary data.</text>
</comment>
<keyword evidence="3" id="KW-1185">Reference proteome</keyword>
<organism evidence="2 3">
    <name type="scientific">Schizophyllum amplum</name>
    <dbReference type="NCBI Taxonomy" id="97359"/>
    <lineage>
        <taxon>Eukaryota</taxon>
        <taxon>Fungi</taxon>
        <taxon>Dikarya</taxon>
        <taxon>Basidiomycota</taxon>
        <taxon>Agaricomycotina</taxon>
        <taxon>Agaricomycetes</taxon>
        <taxon>Agaricomycetidae</taxon>
        <taxon>Agaricales</taxon>
        <taxon>Schizophyllaceae</taxon>
        <taxon>Schizophyllum</taxon>
    </lineage>
</organism>
<gene>
    <name evidence="2" type="ORF">BD626DRAFT_149653</name>
</gene>
<accession>A0A550C403</accession>
<protein>
    <submittedName>
        <fullName evidence="2">Uncharacterized protein</fullName>
    </submittedName>
</protein>
<dbReference type="Proteomes" id="UP000320762">
    <property type="component" value="Unassembled WGS sequence"/>
</dbReference>